<dbReference type="SUPFAM" id="SSF81383">
    <property type="entry name" value="F-box domain"/>
    <property type="match status" value="1"/>
</dbReference>
<organism evidence="2 3">
    <name type="scientific">Aquicella lusitana</name>
    <dbReference type="NCBI Taxonomy" id="254246"/>
    <lineage>
        <taxon>Bacteria</taxon>
        <taxon>Pseudomonadati</taxon>
        <taxon>Pseudomonadota</taxon>
        <taxon>Gammaproteobacteria</taxon>
        <taxon>Legionellales</taxon>
        <taxon>Coxiellaceae</taxon>
        <taxon>Aquicella</taxon>
    </lineage>
</organism>
<dbReference type="Pfam" id="PF00646">
    <property type="entry name" value="F-box"/>
    <property type="match status" value="1"/>
</dbReference>
<proteinExistence type="predicted"/>
<comment type="caution">
    <text evidence="2">The sequence shown here is derived from an EMBL/GenBank/DDBJ whole genome shotgun (WGS) entry which is preliminary data.</text>
</comment>
<feature type="domain" description="F-box" evidence="1">
    <location>
        <begin position="441"/>
        <end position="467"/>
    </location>
</feature>
<sequence length="579" mass="67170">MNSTRNDVDSKAASPEEKLLTAVQEVQEKIRDKLSIDYAKAFNPHYKFRMFHNAALFDNVKKPVAKTLLKYAVSNISNLHQLSYFIAEYQRLLQLNNENDPTGFFDGMRKKHQGGELGGILAASSNEISALDHQLATYFKNKLDEIQVRLEMMRHVLTALEEMEFARFLLHLWPEKMPIAEYHIQCLDDLKKRPGNSFLIQEIDTMVKWLSDPSPDKMKANMRSLRREIKKCHSQRLEIDAAMLMGEVKFLNLNVNERLRYLVTRELLRGFVDNLKMLEKKFLWRWFVRAINGHMSHVFDSKISKTVRIRTGADLVTEARKYYVRREGQANDLFENGHLSNQLMGFLDEIDCAKQDVSDAILKQIEYHLDERGCFQELENKKSWEMLWKFQDTKWGPFLIEEAKKSLISPLKSLGLAINYKSRLNAGDETEEDSRKSFNVFSLLPQEIRSLIFGKLSAKDLVNLRHVDKFLYSDSALNTLLDPNTNNILGHIPPELRDYIYKYLSGMDLAHLRQTAKFLAKDEFIKINMLESEWSSLFGDVEEILSRIEVLEACKAAAFEKDEEHALESSKLSITHGMN</sequence>
<accession>A0A370GI34</accession>
<evidence type="ECO:0000313" key="2">
    <source>
        <dbReference type="EMBL" id="RDI42839.1"/>
    </source>
</evidence>
<keyword evidence="3" id="KW-1185">Reference proteome</keyword>
<evidence type="ECO:0000259" key="1">
    <source>
        <dbReference type="Pfam" id="PF00646"/>
    </source>
</evidence>
<protein>
    <recommendedName>
        <fullName evidence="1">F-box domain-containing protein</fullName>
    </recommendedName>
</protein>
<dbReference type="Proteomes" id="UP000254720">
    <property type="component" value="Unassembled WGS sequence"/>
</dbReference>
<name>A0A370GI34_9COXI</name>
<gene>
    <name evidence="2" type="ORF">C8D86_11236</name>
</gene>
<evidence type="ECO:0000313" key="3">
    <source>
        <dbReference type="Proteomes" id="UP000254720"/>
    </source>
</evidence>
<dbReference type="AlphaFoldDB" id="A0A370GI34"/>
<dbReference type="InterPro" id="IPR001810">
    <property type="entry name" value="F-box_dom"/>
</dbReference>
<reference evidence="2 3" key="1">
    <citation type="submission" date="2018-07" db="EMBL/GenBank/DDBJ databases">
        <title>Genomic Encyclopedia of Type Strains, Phase IV (KMG-IV): sequencing the most valuable type-strain genomes for metagenomic binning, comparative biology and taxonomic classification.</title>
        <authorList>
            <person name="Goeker M."/>
        </authorList>
    </citation>
    <scope>NUCLEOTIDE SEQUENCE [LARGE SCALE GENOMIC DNA]</scope>
    <source>
        <strain evidence="2 3">DSM 16500</strain>
    </source>
</reference>
<dbReference type="CDD" id="cd09917">
    <property type="entry name" value="F-box_SF"/>
    <property type="match status" value="1"/>
</dbReference>
<dbReference type="RefSeq" id="WP_114834502.1">
    <property type="nucleotide sequence ID" value="NZ_LR699114.1"/>
</dbReference>
<dbReference type="EMBL" id="QQAX01000012">
    <property type="protein sequence ID" value="RDI42839.1"/>
    <property type="molecule type" value="Genomic_DNA"/>
</dbReference>
<dbReference type="InterPro" id="IPR036047">
    <property type="entry name" value="F-box-like_dom_sf"/>
</dbReference>